<dbReference type="AlphaFoldDB" id="A0A6N9HIW5"/>
<feature type="transmembrane region" description="Helical" evidence="6">
    <location>
        <begin position="230"/>
        <end position="249"/>
    </location>
</feature>
<dbReference type="GO" id="GO:0022857">
    <property type="term" value="F:transmembrane transporter activity"/>
    <property type="evidence" value="ECO:0007669"/>
    <property type="project" value="InterPro"/>
</dbReference>
<feature type="transmembrane region" description="Helical" evidence="6">
    <location>
        <begin position="302"/>
        <end position="324"/>
    </location>
</feature>
<sequence length="516" mass="55876">MENPAPLPRMKLLLATIFTLTVIEFLQSGMLAFGASPISGQINASPEEYSIVTAAYAAVAITAIAKMRWFIERLGWRRFILLSIAFFLTGAGISGLATSFPQFLLGRLVMGMGGAAFMTSARMLVNLIPPSPARIKGIIAFALGLSCAISAAPWIVAQFVGADWWNGIFVLLAALALLAAFLAAITLPDEPLPEESHTHAHFGPLLVMAGGSFLALFAVQRALYDFYSTLPYLLALTAAGVAAVVWFAWHQHGHERPLLRLRQLARRRYLTALGVFTVGYMVLGANNTMLPSLVQRALGFPWHVAGTVQAIGLTASIAVFFLKLRIIRTAPSPQKFYVAGFGALALFGWLLSGLTLEADLWRHVLPAIGLYGMFIVLILATTAIHGFTEFQDDPVAFFHAQQVKNMLAQFGTALGVAGANLLLQWRTAEHYALLNRRFVSGDVEMSRQLEQLGTWFASANGAHGAAQLALGQLAQTLNQQAALLAQLEYFRLLVFVGLGLAALMAWQRTLSVPKPA</sequence>
<feature type="transmembrane region" description="Helical" evidence="6">
    <location>
        <begin position="168"/>
        <end position="187"/>
    </location>
</feature>
<keyword evidence="9" id="KW-1185">Reference proteome</keyword>
<dbReference type="RefSeq" id="WP_161026295.1">
    <property type="nucleotide sequence ID" value="NZ_WWCJ01000009.1"/>
</dbReference>
<feature type="transmembrane region" description="Helical" evidence="6">
    <location>
        <begin position="368"/>
        <end position="387"/>
    </location>
</feature>
<evidence type="ECO:0000256" key="3">
    <source>
        <dbReference type="ARBA" id="ARBA00022692"/>
    </source>
</evidence>
<feature type="transmembrane region" description="Helical" evidence="6">
    <location>
        <begin position="269"/>
        <end position="290"/>
    </location>
</feature>
<dbReference type="Gene3D" id="1.20.1250.20">
    <property type="entry name" value="MFS general substrate transporter like domains"/>
    <property type="match status" value="1"/>
</dbReference>
<keyword evidence="2" id="KW-0813">Transport</keyword>
<feature type="domain" description="Major facilitator superfamily (MFS) profile" evidence="7">
    <location>
        <begin position="13"/>
        <end position="516"/>
    </location>
</feature>
<feature type="transmembrane region" description="Helical" evidence="6">
    <location>
        <begin position="137"/>
        <end position="156"/>
    </location>
</feature>
<name>A0A6N9HIW5_9BURK</name>
<protein>
    <submittedName>
        <fullName evidence="8">MFS transporter</fullName>
    </submittedName>
</protein>
<keyword evidence="3 6" id="KW-0812">Transmembrane</keyword>
<reference evidence="8 9" key="1">
    <citation type="submission" date="2019-12" db="EMBL/GenBank/DDBJ databases">
        <title>Novel species isolated from a subtropical stream in China.</title>
        <authorList>
            <person name="Lu H."/>
        </authorList>
    </citation>
    <scope>NUCLEOTIDE SEQUENCE [LARGE SCALE GENOMIC DNA]</scope>
    <source>
        <strain evidence="8 9">DS3</strain>
    </source>
</reference>
<dbReference type="GO" id="GO:0016020">
    <property type="term" value="C:membrane"/>
    <property type="evidence" value="ECO:0007669"/>
    <property type="project" value="UniProtKB-SubCell"/>
</dbReference>
<evidence type="ECO:0000313" key="9">
    <source>
        <dbReference type="Proteomes" id="UP000448575"/>
    </source>
</evidence>
<dbReference type="PANTHER" id="PTHR42718:SF9">
    <property type="entry name" value="MAJOR FACILITATOR SUPERFAMILY MULTIDRUG TRANSPORTER MFSC"/>
    <property type="match status" value="1"/>
</dbReference>
<dbReference type="SUPFAM" id="SSF103473">
    <property type="entry name" value="MFS general substrate transporter"/>
    <property type="match status" value="1"/>
</dbReference>
<comment type="caution">
    <text evidence="8">The sequence shown here is derived from an EMBL/GenBank/DDBJ whole genome shotgun (WGS) entry which is preliminary data.</text>
</comment>
<dbReference type="InterPro" id="IPR020846">
    <property type="entry name" value="MFS_dom"/>
</dbReference>
<keyword evidence="4 6" id="KW-1133">Transmembrane helix</keyword>
<dbReference type="Pfam" id="PF07690">
    <property type="entry name" value="MFS_1"/>
    <property type="match status" value="1"/>
</dbReference>
<dbReference type="EMBL" id="WWCJ01000009">
    <property type="protein sequence ID" value="MYN03326.1"/>
    <property type="molecule type" value="Genomic_DNA"/>
</dbReference>
<feature type="transmembrane region" description="Helical" evidence="6">
    <location>
        <begin position="489"/>
        <end position="506"/>
    </location>
</feature>
<accession>A0A6N9HIW5</accession>
<feature type="transmembrane region" description="Helical" evidence="6">
    <location>
        <begin position="199"/>
        <end position="218"/>
    </location>
</feature>
<evidence type="ECO:0000256" key="1">
    <source>
        <dbReference type="ARBA" id="ARBA00004141"/>
    </source>
</evidence>
<dbReference type="PROSITE" id="PS50850">
    <property type="entry name" value="MFS"/>
    <property type="match status" value="1"/>
</dbReference>
<dbReference type="InterPro" id="IPR011701">
    <property type="entry name" value="MFS"/>
</dbReference>
<feature type="transmembrane region" description="Helical" evidence="6">
    <location>
        <begin position="50"/>
        <end position="67"/>
    </location>
</feature>
<organism evidence="8 9">
    <name type="scientific">Pseudoduganella guangdongensis</name>
    <dbReference type="NCBI Taxonomy" id="2692179"/>
    <lineage>
        <taxon>Bacteria</taxon>
        <taxon>Pseudomonadati</taxon>
        <taxon>Pseudomonadota</taxon>
        <taxon>Betaproteobacteria</taxon>
        <taxon>Burkholderiales</taxon>
        <taxon>Oxalobacteraceae</taxon>
        <taxon>Telluria group</taxon>
        <taxon>Pseudoduganella</taxon>
    </lineage>
</organism>
<evidence type="ECO:0000256" key="4">
    <source>
        <dbReference type="ARBA" id="ARBA00022989"/>
    </source>
</evidence>
<proteinExistence type="predicted"/>
<comment type="subcellular location">
    <subcellularLocation>
        <location evidence="1">Membrane</location>
        <topology evidence="1">Multi-pass membrane protein</topology>
    </subcellularLocation>
</comment>
<dbReference type="InterPro" id="IPR036259">
    <property type="entry name" value="MFS_trans_sf"/>
</dbReference>
<gene>
    <name evidence="8" type="ORF">GTP41_14615</name>
</gene>
<evidence type="ECO:0000256" key="5">
    <source>
        <dbReference type="ARBA" id="ARBA00023136"/>
    </source>
</evidence>
<evidence type="ECO:0000256" key="2">
    <source>
        <dbReference type="ARBA" id="ARBA00022448"/>
    </source>
</evidence>
<evidence type="ECO:0000256" key="6">
    <source>
        <dbReference type="SAM" id="Phobius"/>
    </source>
</evidence>
<feature type="transmembrane region" description="Helical" evidence="6">
    <location>
        <begin position="104"/>
        <end position="125"/>
    </location>
</feature>
<evidence type="ECO:0000313" key="8">
    <source>
        <dbReference type="EMBL" id="MYN03326.1"/>
    </source>
</evidence>
<dbReference type="PANTHER" id="PTHR42718">
    <property type="entry name" value="MAJOR FACILITATOR SUPERFAMILY MULTIDRUG TRANSPORTER MFSC"/>
    <property type="match status" value="1"/>
</dbReference>
<feature type="transmembrane region" description="Helical" evidence="6">
    <location>
        <begin position="336"/>
        <end position="356"/>
    </location>
</feature>
<evidence type="ECO:0000259" key="7">
    <source>
        <dbReference type="PROSITE" id="PS50850"/>
    </source>
</evidence>
<feature type="transmembrane region" description="Helical" evidence="6">
    <location>
        <begin position="79"/>
        <end position="98"/>
    </location>
</feature>
<keyword evidence="5 6" id="KW-0472">Membrane</keyword>
<dbReference type="Proteomes" id="UP000448575">
    <property type="component" value="Unassembled WGS sequence"/>
</dbReference>